<dbReference type="InterPro" id="IPR011495">
    <property type="entry name" value="Sig_transdc_His_kin_sub2_dim/P"/>
</dbReference>
<keyword evidence="5" id="KW-0547">Nucleotide-binding</keyword>
<keyword evidence="11" id="KW-1185">Reference proteome</keyword>
<accession>A0A7X9WXZ7</accession>
<proteinExistence type="predicted"/>
<dbReference type="GO" id="GO:0005524">
    <property type="term" value="F:ATP binding"/>
    <property type="evidence" value="ECO:0007669"/>
    <property type="project" value="UniProtKB-KW"/>
</dbReference>
<evidence type="ECO:0000256" key="5">
    <source>
        <dbReference type="ARBA" id="ARBA00022741"/>
    </source>
</evidence>
<evidence type="ECO:0000256" key="8">
    <source>
        <dbReference type="SAM" id="Coils"/>
    </source>
</evidence>
<evidence type="ECO:0000256" key="4">
    <source>
        <dbReference type="ARBA" id="ARBA00022679"/>
    </source>
</evidence>
<dbReference type="EMBL" id="JABBFV010000015">
    <property type="protein sequence ID" value="NML11946.1"/>
    <property type="molecule type" value="Genomic_DNA"/>
</dbReference>
<reference evidence="10 11" key="1">
    <citation type="submission" date="2020-04" db="EMBL/GenBank/DDBJ databases">
        <title>Sphingobium sp. AR-3-1 isolated from Arctic soil.</title>
        <authorList>
            <person name="Dahal R.H."/>
            <person name="Chaudhary D.K."/>
        </authorList>
    </citation>
    <scope>NUCLEOTIDE SEQUENCE [LARGE SCALE GENOMIC DNA]</scope>
    <source>
        <strain evidence="10 11">AR-3-1</strain>
    </source>
</reference>
<dbReference type="Proteomes" id="UP000519023">
    <property type="component" value="Unassembled WGS sequence"/>
</dbReference>
<evidence type="ECO:0000313" key="10">
    <source>
        <dbReference type="EMBL" id="NML11946.1"/>
    </source>
</evidence>
<dbReference type="EC" id="2.7.13.3" evidence="2"/>
<keyword evidence="3" id="KW-0597">Phosphoprotein</keyword>
<dbReference type="PROSITE" id="PS50109">
    <property type="entry name" value="HIS_KIN"/>
    <property type="match status" value="1"/>
</dbReference>
<evidence type="ECO:0000256" key="6">
    <source>
        <dbReference type="ARBA" id="ARBA00022777"/>
    </source>
</evidence>
<evidence type="ECO:0000256" key="1">
    <source>
        <dbReference type="ARBA" id="ARBA00000085"/>
    </source>
</evidence>
<dbReference type="SUPFAM" id="SSF55874">
    <property type="entry name" value="ATPase domain of HSP90 chaperone/DNA topoisomerase II/histidine kinase"/>
    <property type="match status" value="1"/>
</dbReference>
<protein>
    <recommendedName>
        <fullName evidence="2">histidine kinase</fullName>
        <ecNumber evidence="2">2.7.13.3</ecNumber>
    </recommendedName>
</protein>
<evidence type="ECO:0000256" key="2">
    <source>
        <dbReference type="ARBA" id="ARBA00012438"/>
    </source>
</evidence>
<name>A0A7X9WXZ7_9SPHN</name>
<keyword evidence="4" id="KW-0808">Transferase</keyword>
<dbReference type="InterPro" id="IPR036890">
    <property type="entry name" value="HATPase_C_sf"/>
</dbReference>
<dbReference type="Pfam" id="PF08448">
    <property type="entry name" value="PAS_4"/>
    <property type="match status" value="1"/>
</dbReference>
<dbReference type="SMART" id="SM00387">
    <property type="entry name" value="HATPase_c"/>
    <property type="match status" value="1"/>
</dbReference>
<dbReference type="PANTHER" id="PTHR41523">
    <property type="entry name" value="TWO-COMPONENT SYSTEM SENSOR PROTEIN"/>
    <property type="match status" value="1"/>
</dbReference>
<comment type="caution">
    <text evidence="10">The sequence shown here is derived from an EMBL/GenBank/DDBJ whole genome shotgun (WGS) entry which is preliminary data.</text>
</comment>
<dbReference type="InterPro" id="IPR003594">
    <property type="entry name" value="HATPase_dom"/>
</dbReference>
<dbReference type="GO" id="GO:0004673">
    <property type="term" value="F:protein histidine kinase activity"/>
    <property type="evidence" value="ECO:0007669"/>
    <property type="project" value="UniProtKB-EC"/>
</dbReference>
<dbReference type="Pfam" id="PF07568">
    <property type="entry name" value="HisKA_2"/>
    <property type="match status" value="1"/>
</dbReference>
<dbReference type="InterPro" id="IPR005467">
    <property type="entry name" value="His_kinase_dom"/>
</dbReference>
<comment type="catalytic activity">
    <reaction evidence="1">
        <text>ATP + protein L-histidine = ADP + protein N-phospho-L-histidine.</text>
        <dbReference type="EC" id="2.7.13.3"/>
    </reaction>
</comment>
<gene>
    <name evidence="10" type="ORF">HHL08_17620</name>
</gene>
<dbReference type="InterPro" id="IPR035965">
    <property type="entry name" value="PAS-like_dom_sf"/>
</dbReference>
<sequence>MPTTLPVRNLEEANLLAHAIVNTIPEPFLVLDADLRVLEASRSFYEIFKVAPGQTQGCLLYALGHGQWDIPALRLLLETILPERVAMDGFEVDHDFPVIGHRIMLLNARKVLYDESDTMAILLAFRDVTERRAIEQEKEALLKRSEELRRQNEVLLQEMKHRVANSLQIIASILMLKARAVSSDETRFHLQDAHQRVMSVAAVQQHLDMSDGIDQIEVGNYLQKLCTGLGTSMIGDSQPVTITVSSDTGMIPSAKAVSLGLIVTELVINALKYAFPIHHPEATIDVRYAIDQDDWTMIVSDNGVGKDADKPPKADGGLGTTIVAALAKQLDAKVTMTTSPAGFSVTVARAAAATPLLQGA</sequence>
<dbReference type="PANTHER" id="PTHR41523:SF8">
    <property type="entry name" value="ETHYLENE RESPONSE SENSOR PROTEIN"/>
    <property type="match status" value="1"/>
</dbReference>
<evidence type="ECO:0000313" key="11">
    <source>
        <dbReference type="Proteomes" id="UP000519023"/>
    </source>
</evidence>
<organism evidence="10 11">
    <name type="scientific">Sphingobium psychrophilum</name>
    <dbReference type="NCBI Taxonomy" id="2728834"/>
    <lineage>
        <taxon>Bacteria</taxon>
        <taxon>Pseudomonadati</taxon>
        <taxon>Pseudomonadota</taxon>
        <taxon>Alphaproteobacteria</taxon>
        <taxon>Sphingomonadales</taxon>
        <taxon>Sphingomonadaceae</taxon>
        <taxon>Sphingobium</taxon>
    </lineage>
</organism>
<dbReference type="Pfam" id="PF02518">
    <property type="entry name" value="HATPase_c"/>
    <property type="match status" value="1"/>
</dbReference>
<keyword evidence="7" id="KW-0067">ATP-binding</keyword>
<dbReference type="InterPro" id="IPR013656">
    <property type="entry name" value="PAS_4"/>
</dbReference>
<evidence type="ECO:0000256" key="3">
    <source>
        <dbReference type="ARBA" id="ARBA00022553"/>
    </source>
</evidence>
<evidence type="ECO:0000259" key="9">
    <source>
        <dbReference type="PROSITE" id="PS50109"/>
    </source>
</evidence>
<dbReference type="AlphaFoldDB" id="A0A7X9WXZ7"/>
<dbReference type="Gene3D" id="3.30.565.10">
    <property type="entry name" value="Histidine kinase-like ATPase, C-terminal domain"/>
    <property type="match status" value="1"/>
</dbReference>
<dbReference type="SUPFAM" id="SSF55785">
    <property type="entry name" value="PYP-like sensor domain (PAS domain)"/>
    <property type="match status" value="1"/>
</dbReference>
<keyword evidence="6" id="KW-0418">Kinase</keyword>
<keyword evidence="8" id="KW-0175">Coiled coil</keyword>
<feature type="coiled-coil region" evidence="8">
    <location>
        <begin position="131"/>
        <end position="158"/>
    </location>
</feature>
<feature type="domain" description="Histidine kinase" evidence="9">
    <location>
        <begin position="158"/>
        <end position="353"/>
    </location>
</feature>
<evidence type="ECO:0000256" key="7">
    <source>
        <dbReference type="ARBA" id="ARBA00022840"/>
    </source>
</evidence>
<dbReference type="Gene3D" id="3.30.450.20">
    <property type="entry name" value="PAS domain"/>
    <property type="match status" value="1"/>
</dbReference>